<dbReference type="NCBIfam" id="TIGR00254">
    <property type="entry name" value="GGDEF"/>
    <property type="match status" value="1"/>
</dbReference>
<dbReference type="InterPro" id="IPR050706">
    <property type="entry name" value="Cyclic-di-GMP_PDE-like"/>
</dbReference>
<dbReference type="CDD" id="cd01948">
    <property type="entry name" value="EAL"/>
    <property type="match status" value="1"/>
</dbReference>
<accession>A0A2S6IEP8</accession>
<organism evidence="3 4">
    <name type="scientific">Kineococcus xinjiangensis</name>
    <dbReference type="NCBI Taxonomy" id="512762"/>
    <lineage>
        <taxon>Bacteria</taxon>
        <taxon>Bacillati</taxon>
        <taxon>Actinomycetota</taxon>
        <taxon>Actinomycetes</taxon>
        <taxon>Kineosporiales</taxon>
        <taxon>Kineosporiaceae</taxon>
        <taxon>Kineococcus</taxon>
    </lineage>
</organism>
<dbReference type="Gene3D" id="3.20.20.450">
    <property type="entry name" value="EAL domain"/>
    <property type="match status" value="1"/>
</dbReference>
<dbReference type="InterPro" id="IPR035919">
    <property type="entry name" value="EAL_sf"/>
</dbReference>
<dbReference type="PROSITE" id="PS50887">
    <property type="entry name" value="GGDEF"/>
    <property type="match status" value="1"/>
</dbReference>
<name>A0A2S6IEP8_9ACTN</name>
<dbReference type="InterPro" id="IPR000160">
    <property type="entry name" value="GGDEF_dom"/>
</dbReference>
<sequence length="647" mass="69215">MLRALTSWRIFGVALVLSVLAVAALAVSLERKTHDAALEQVVADAELISELLLEPVLPAPGSAGVDLAPEARRALDAGVERLRSEGRLIGLQVWHPDGHLVYSDQRNVGPLSAAERTGLVEVLHGQPVVEFEREEGRDEATATVLVAPQAAGGPSGLVAEVLLPEDALATSLTTTAHNLYGGAAFLALVLAAAGIGARRRVLRREQEALHDALTGLGNRAMLTRAGTAALSGARRRGGPRDVALLLLDLDGFKTVNDTLGHAVGDELLVQVAAALRSAVRPDDVVVRLGGDEFAVLVTDPAPAGLELRRAEAIVAALSRPFTVERVTLEVGVSIGVAVAGVGGDFDVLLRQADVAMYQAKRSGGGARRYDFADDPHDAQMLGLLSELRHAIDVGQLRLHYQPKASLREGRTVGFEALVRWEHPERGLLPPGAFVPMAERTALLRPLTTWVLRQAVHQCAAWRALGWDVDVAVNIAPPTLLEPGFPEQVVDLLAEAELPGTALELEITETAVMVDPVRAAETLRRLQTMGISVSIDDFGAGYTSLSYLKTLPVRSLKIDRGFVTHLMTCEKDEAVARSVVGLGHDLGLTVVAEGVESSDVRQRLTEMGCDEMQGYLLSRPMPAEDVQPWLLRQQLEPRDAARRVPAGP</sequence>
<dbReference type="SMART" id="SM00052">
    <property type="entry name" value="EAL"/>
    <property type="match status" value="1"/>
</dbReference>
<dbReference type="InterPro" id="IPR029787">
    <property type="entry name" value="Nucleotide_cyclase"/>
</dbReference>
<feature type="domain" description="GGDEF" evidence="2">
    <location>
        <begin position="240"/>
        <end position="374"/>
    </location>
</feature>
<dbReference type="InterPro" id="IPR001633">
    <property type="entry name" value="EAL_dom"/>
</dbReference>
<feature type="domain" description="EAL" evidence="1">
    <location>
        <begin position="380"/>
        <end position="633"/>
    </location>
</feature>
<dbReference type="Gene3D" id="3.30.70.270">
    <property type="match status" value="1"/>
</dbReference>
<protein>
    <submittedName>
        <fullName evidence="3">Diguanylate cyclase (GGDEF)-like protein</fullName>
    </submittedName>
</protein>
<dbReference type="SUPFAM" id="SSF55073">
    <property type="entry name" value="Nucleotide cyclase"/>
    <property type="match status" value="1"/>
</dbReference>
<comment type="caution">
    <text evidence="3">The sequence shown here is derived from an EMBL/GenBank/DDBJ whole genome shotgun (WGS) entry which is preliminary data.</text>
</comment>
<dbReference type="CDD" id="cd01949">
    <property type="entry name" value="GGDEF"/>
    <property type="match status" value="1"/>
</dbReference>
<evidence type="ECO:0000259" key="2">
    <source>
        <dbReference type="PROSITE" id="PS50887"/>
    </source>
</evidence>
<dbReference type="RefSeq" id="WP_104434553.1">
    <property type="nucleotide sequence ID" value="NZ_PTJD01000013.1"/>
</dbReference>
<dbReference type="SMART" id="SM00267">
    <property type="entry name" value="GGDEF"/>
    <property type="match status" value="1"/>
</dbReference>
<dbReference type="Proteomes" id="UP000239485">
    <property type="component" value="Unassembled WGS sequence"/>
</dbReference>
<gene>
    <name evidence="3" type="ORF">CLV92_113108</name>
</gene>
<keyword evidence="4" id="KW-1185">Reference proteome</keyword>
<dbReference type="Pfam" id="PF00990">
    <property type="entry name" value="GGDEF"/>
    <property type="match status" value="1"/>
</dbReference>
<dbReference type="PROSITE" id="PS50883">
    <property type="entry name" value="EAL"/>
    <property type="match status" value="1"/>
</dbReference>
<dbReference type="PANTHER" id="PTHR33121">
    <property type="entry name" value="CYCLIC DI-GMP PHOSPHODIESTERASE PDEF"/>
    <property type="match status" value="1"/>
</dbReference>
<dbReference type="EMBL" id="PTJD01000013">
    <property type="protein sequence ID" value="PPK92679.1"/>
    <property type="molecule type" value="Genomic_DNA"/>
</dbReference>
<evidence type="ECO:0000313" key="4">
    <source>
        <dbReference type="Proteomes" id="UP000239485"/>
    </source>
</evidence>
<evidence type="ECO:0000259" key="1">
    <source>
        <dbReference type="PROSITE" id="PS50883"/>
    </source>
</evidence>
<dbReference type="GO" id="GO:0071111">
    <property type="term" value="F:cyclic-guanylate-specific phosphodiesterase activity"/>
    <property type="evidence" value="ECO:0007669"/>
    <property type="project" value="InterPro"/>
</dbReference>
<dbReference type="SUPFAM" id="SSF141868">
    <property type="entry name" value="EAL domain-like"/>
    <property type="match status" value="1"/>
</dbReference>
<dbReference type="InterPro" id="IPR043128">
    <property type="entry name" value="Rev_trsase/Diguanyl_cyclase"/>
</dbReference>
<reference evidence="3 4" key="1">
    <citation type="submission" date="2018-02" db="EMBL/GenBank/DDBJ databases">
        <title>Genomic Encyclopedia of Archaeal and Bacterial Type Strains, Phase II (KMG-II): from individual species to whole genera.</title>
        <authorList>
            <person name="Goeker M."/>
        </authorList>
    </citation>
    <scope>NUCLEOTIDE SEQUENCE [LARGE SCALE GENOMIC DNA]</scope>
    <source>
        <strain evidence="3 4">DSM 22857</strain>
    </source>
</reference>
<dbReference type="AlphaFoldDB" id="A0A2S6IEP8"/>
<dbReference type="PANTHER" id="PTHR33121:SF70">
    <property type="entry name" value="SIGNALING PROTEIN YKOW"/>
    <property type="match status" value="1"/>
</dbReference>
<dbReference type="OrthoDB" id="23692at2"/>
<evidence type="ECO:0000313" key="3">
    <source>
        <dbReference type="EMBL" id="PPK92679.1"/>
    </source>
</evidence>
<proteinExistence type="predicted"/>
<dbReference type="Pfam" id="PF00563">
    <property type="entry name" value="EAL"/>
    <property type="match status" value="1"/>
</dbReference>